<proteinExistence type="predicted"/>
<organism evidence="2 3">
    <name type="scientific">Sinorhizobium terangae</name>
    <dbReference type="NCBI Taxonomy" id="110322"/>
    <lineage>
        <taxon>Bacteria</taxon>
        <taxon>Pseudomonadati</taxon>
        <taxon>Pseudomonadota</taxon>
        <taxon>Alphaproteobacteria</taxon>
        <taxon>Hyphomicrobiales</taxon>
        <taxon>Rhizobiaceae</taxon>
        <taxon>Sinorhizobium/Ensifer group</taxon>
        <taxon>Sinorhizobium</taxon>
    </lineage>
</organism>
<dbReference type="CDD" id="cd02042">
    <property type="entry name" value="ParAB_family"/>
    <property type="match status" value="1"/>
</dbReference>
<dbReference type="Proteomes" id="UP000439983">
    <property type="component" value="Unassembled WGS sequence"/>
</dbReference>
<name>A0A6N7LFX5_SINTE</name>
<dbReference type="InterPro" id="IPR025669">
    <property type="entry name" value="AAA_dom"/>
</dbReference>
<evidence type="ECO:0000313" key="3">
    <source>
        <dbReference type="Proteomes" id="UP000439983"/>
    </source>
</evidence>
<dbReference type="OrthoDB" id="9777757at2"/>
<dbReference type="InterPro" id="IPR050678">
    <property type="entry name" value="DNA_Partitioning_ATPase"/>
</dbReference>
<feature type="domain" description="AAA" evidence="1">
    <location>
        <begin position="150"/>
        <end position="335"/>
    </location>
</feature>
<dbReference type="NCBIfam" id="TIGR03453">
    <property type="entry name" value="partition_RepA"/>
    <property type="match status" value="1"/>
</dbReference>
<dbReference type="NCBIfam" id="NF010443">
    <property type="entry name" value="PRK13869.1"/>
    <property type="match status" value="1"/>
</dbReference>
<dbReference type="InterPro" id="IPR017818">
    <property type="entry name" value="Plasmid_partition_RepA"/>
</dbReference>
<dbReference type="Pfam" id="PF13614">
    <property type="entry name" value="AAA_31"/>
    <property type="match status" value="1"/>
</dbReference>
<gene>
    <name evidence="2" type="primary">repA</name>
    <name evidence="2" type="ORF">GHK62_13745</name>
</gene>
<dbReference type="InterPro" id="IPR027417">
    <property type="entry name" value="P-loop_NTPase"/>
</dbReference>
<comment type="caution">
    <text evidence="2">The sequence shown here is derived from an EMBL/GenBank/DDBJ whole genome shotgun (WGS) entry which is preliminary data.</text>
</comment>
<evidence type="ECO:0000313" key="2">
    <source>
        <dbReference type="EMBL" id="MQX15785.1"/>
    </source>
</evidence>
<dbReference type="PANTHER" id="PTHR13696:SF52">
    <property type="entry name" value="PARA FAMILY PROTEIN CT_582"/>
    <property type="match status" value="1"/>
</dbReference>
<reference evidence="2 3" key="1">
    <citation type="journal article" date="2013" name="Genome Biol.">
        <title>Comparative genomics of the core and accessory genomes of 48 Sinorhizobium strains comprising five genospecies.</title>
        <authorList>
            <person name="Sugawara M."/>
            <person name="Epstein B."/>
            <person name="Badgley B.D."/>
            <person name="Unno T."/>
            <person name="Xu L."/>
            <person name="Reese J."/>
            <person name="Gyaneshwar P."/>
            <person name="Denny R."/>
            <person name="Mudge J."/>
            <person name="Bharti A.K."/>
            <person name="Farmer A.D."/>
            <person name="May G.D."/>
            <person name="Woodward J.E."/>
            <person name="Medigue C."/>
            <person name="Vallenet D."/>
            <person name="Lajus A."/>
            <person name="Rouy Z."/>
            <person name="Martinez-Vaz B."/>
            <person name="Tiffin P."/>
            <person name="Young N.D."/>
            <person name="Sadowsky M.J."/>
        </authorList>
    </citation>
    <scope>NUCLEOTIDE SEQUENCE [LARGE SCALE GENOMIC DNA]</scope>
    <source>
        <strain evidence="2 3">USDA4894</strain>
    </source>
</reference>
<dbReference type="PANTHER" id="PTHR13696">
    <property type="entry name" value="P-LOOP CONTAINING NUCLEOSIDE TRIPHOSPHATE HYDROLASE"/>
    <property type="match status" value="1"/>
</dbReference>
<evidence type="ECO:0000259" key="1">
    <source>
        <dbReference type="Pfam" id="PF13614"/>
    </source>
</evidence>
<keyword evidence="3" id="KW-1185">Reference proteome</keyword>
<dbReference type="EMBL" id="WITC01000055">
    <property type="protein sequence ID" value="MQX15785.1"/>
    <property type="molecule type" value="Genomic_DNA"/>
</dbReference>
<dbReference type="Gene3D" id="3.40.50.300">
    <property type="entry name" value="P-loop containing nucleotide triphosphate hydrolases"/>
    <property type="match status" value="1"/>
</dbReference>
<protein>
    <submittedName>
        <fullName evidence="2">Plasmid partitioning protein RepA</fullName>
    </submittedName>
</protein>
<sequence length="434" mass="48049">MDGLGRIVFYLWRANAGKPAEGRQEGSMAIANRVESVVSSQEDAGSKITRHAGLLSGQLQQLRTRMYPPTSEKTLRPFLTNEVSKLTSIPDSTLKLMSTEGRGPVPSRLENNHRVYTLAQINELRELFAKQKPAEALRFLPRRRPGEHLQVVAIANFKGGSAKTTTCVHLSHYLALHGYRVLALDLDPQASLSAMFGAQPEIDVGSNETIYAALRYDDAERRPIREIIRKTYFDGIDLIPGNLEVMEYEHETPRVLANKSSSGAIFFERLKLALSEVESDYDVVVLDTPPSLGFLTLGAIYAATSMIITVHPAMLDVASMSQFLLMMGDLISVLNESGAQLDQDFIRYLVTRHDPNDAPQSQVVAMLRHLFGDDVLLPTAIESTAVEAAGLAKRSVYELEMGQIGRETQKRAREAVDAVNEAIVRLINDSWGRT</sequence>
<dbReference type="AlphaFoldDB" id="A0A6N7LFX5"/>
<dbReference type="SUPFAM" id="SSF52540">
    <property type="entry name" value="P-loop containing nucleoside triphosphate hydrolases"/>
    <property type="match status" value="1"/>
</dbReference>
<accession>A0A6N7LFX5</accession>